<organism evidence="2 3">
    <name type="scientific">Maribellus comscasis</name>
    <dbReference type="NCBI Taxonomy" id="2681766"/>
    <lineage>
        <taxon>Bacteria</taxon>
        <taxon>Pseudomonadati</taxon>
        <taxon>Bacteroidota</taxon>
        <taxon>Bacteroidia</taxon>
        <taxon>Marinilabiliales</taxon>
        <taxon>Prolixibacteraceae</taxon>
        <taxon>Maribellus</taxon>
    </lineage>
</organism>
<gene>
    <name evidence="2" type="ORF">GM418_25955</name>
</gene>
<dbReference type="GO" id="GO:1990281">
    <property type="term" value="C:efflux pump complex"/>
    <property type="evidence" value="ECO:0007669"/>
    <property type="project" value="TreeGrafter"/>
</dbReference>
<dbReference type="InterPro" id="IPR006143">
    <property type="entry name" value="RND_pump_MFP"/>
</dbReference>
<reference evidence="2 3" key="1">
    <citation type="submission" date="2019-11" db="EMBL/GenBank/DDBJ databases">
        <authorList>
            <person name="Zheng R.K."/>
            <person name="Sun C.M."/>
        </authorList>
    </citation>
    <scope>NUCLEOTIDE SEQUENCE [LARGE SCALE GENOMIC DNA]</scope>
    <source>
        <strain evidence="2 3">WC007</strain>
    </source>
</reference>
<protein>
    <submittedName>
        <fullName evidence="2">Efflux RND transporter periplasmic adaptor subunit</fullName>
    </submittedName>
</protein>
<dbReference type="SUPFAM" id="SSF111369">
    <property type="entry name" value="HlyD-like secretion proteins"/>
    <property type="match status" value="1"/>
</dbReference>
<dbReference type="Proteomes" id="UP000428260">
    <property type="component" value="Chromosome"/>
</dbReference>
<dbReference type="Gene3D" id="2.40.30.170">
    <property type="match status" value="1"/>
</dbReference>
<dbReference type="KEGG" id="mcos:GM418_25955"/>
<evidence type="ECO:0000256" key="1">
    <source>
        <dbReference type="ARBA" id="ARBA00009477"/>
    </source>
</evidence>
<comment type="similarity">
    <text evidence="1">Belongs to the membrane fusion protein (MFP) (TC 8.A.1) family.</text>
</comment>
<dbReference type="AlphaFoldDB" id="A0A6I6K0L4"/>
<dbReference type="EMBL" id="CP046401">
    <property type="protein sequence ID" value="QGY46980.1"/>
    <property type="molecule type" value="Genomic_DNA"/>
</dbReference>
<evidence type="ECO:0000313" key="3">
    <source>
        <dbReference type="Proteomes" id="UP000428260"/>
    </source>
</evidence>
<dbReference type="GO" id="GO:0015562">
    <property type="term" value="F:efflux transmembrane transporter activity"/>
    <property type="evidence" value="ECO:0007669"/>
    <property type="project" value="TreeGrafter"/>
</dbReference>
<dbReference type="PROSITE" id="PS51257">
    <property type="entry name" value="PROKAR_LIPOPROTEIN"/>
    <property type="match status" value="1"/>
</dbReference>
<evidence type="ECO:0000313" key="2">
    <source>
        <dbReference type="EMBL" id="QGY46980.1"/>
    </source>
</evidence>
<proteinExistence type="inferred from homology"/>
<dbReference type="Gene3D" id="2.40.50.100">
    <property type="match status" value="1"/>
</dbReference>
<dbReference type="PANTHER" id="PTHR30469">
    <property type="entry name" value="MULTIDRUG RESISTANCE PROTEIN MDTA"/>
    <property type="match status" value="1"/>
</dbReference>
<name>A0A6I6K0L4_9BACT</name>
<accession>A0A6I6K0L4</accession>
<dbReference type="NCBIfam" id="TIGR01730">
    <property type="entry name" value="RND_mfp"/>
    <property type="match status" value="1"/>
</dbReference>
<dbReference type="Gene3D" id="1.10.287.470">
    <property type="entry name" value="Helix hairpin bin"/>
    <property type="match status" value="1"/>
</dbReference>
<sequence length="364" mass="40746">MKKMKPALTQTFTLRIFISIVISTFVFSCKDSTPDETQSEHDALPEEKNLVETTVIQRENFTREIVSNGKLAAIQKAELYFENQGIIETIPVKNGQTVQRGATLSTLQNDDYKFSFEKAKVGLESAEIEKMDDLLSMGYKDVEEKDVPQDHLRIANIRSGYNQAVLDFEEAERVLKNATLKAPFSGKVEGVKQKPYEKVNQSEPFCTLISDKQFTIEFPLLETEFGEVQVGQQVTVIPVAGAKSTKGEITEINPRIDENGLVWIKAEVDNPGGYLEGMNVKVSIKKAIPDQLVVPKQAVVLRQNREVLFRYTGGIAYWTYINVLDENENQYSVEAAEGAALEPGDTVIVSNNLNLAHESEVEME</sequence>
<keyword evidence="3" id="KW-1185">Reference proteome</keyword>
<dbReference type="Gene3D" id="2.40.420.20">
    <property type="match status" value="1"/>
</dbReference>